<dbReference type="OrthoDB" id="5738530at2"/>
<dbReference type="RefSeq" id="WP_119784438.1">
    <property type="nucleotide sequence ID" value="NZ_QYUQ01000002.1"/>
</dbReference>
<protein>
    <submittedName>
        <fullName evidence="1">Uncharacterized protein</fullName>
    </submittedName>
</protein>
<evidence type="ECO:0000313" key="2">
    <source>
        <dbReference type="Proteomes" id="UP000266327"/>
    </source>
</evidence>
<sequence length="150" mass="17153">MLALENYKRNIKYIVVLTGSFWPRALSVITQDWMAMPTLIEAVAAANSICPPNTSIERKLVMANYMIVRHKVRDFSQWKPGYDAHLPKRNEAGLTEKYLLRGAQDPNEVVLMFEAQDLSRAKSFAESADLRETMQKVGVMDKPDIFFLND</sequence>
<reference evidence="2" key="1">
    <citation type="submission" date="2018-09" db="EMBL/GenBank/DDBJ databases">
        <authorList>
            <person name="Zhu H."/>
        </authorList>
    </citation>
    <scope>NUCLEOTIDE SEQUENCE [LARGE SCALE GENOMIC DNA]</scope>
    <source>
        <strain evidence="2">K1S02-23</strain>
    </source>
</reference>
<dbReference type="Proteomes" id="UP000266327">
    <property type="component" value="Unassembled WGS sequence"/>
</dbReference>
<evidence type="ECO:0000313" key="1">
    <source>
        <dbReference type="EMBL" id="RJG00988.1"/>
    </source>
</evidence>
<proteinExistence type="predicted"/>
<dbReference type="EMBL" id="QYUQ01000002">
    <property type="protein sequence ID" value="RJG00988.1"/>
    <property type="molecule type" value="Genomic_DNA"/>
</dbReference>
<name>A0A3A3FXQ8_9BURK</name>
<organism evidence="1 2">
    <name type="scientific">Noviherbaspirillum sedimenti</name>
    <dbReference type="NCBI Taxonomy" id="2320865"/>
    <lineage>
        <taxon>Bacteria</taxon>
        <taxon>Pseudomonadati</taxon>
        <taxon>Pseudomonadota</taxon>
        <taxon>Betaproteobacteria</taxon>
        <taxon>Burkholderiales</taxon>
        <taxon>Oxalobacteraceae</taxon>
        <taxon>Noviherbaspirillum</taxon>
    </lineage>
</organism>
<comment type="caution">
    <text evidence="1">The sequence shown here is derived from an EMBL/GenBank/DDBJ whole genome shotgun (WGS) entry which is preliminary data.</text>
</comment>
<gene>
    <name evidence="1" type="ORF">D3878_04780</name>
</gene>
<accession>A0A3A3FXQ8</accession>
<dbReference type="AlphaFoldDB" id="A0A3A3FXQ8"/>
<keyword evidence="2" id="KW-1185">Reference proteome</keyword>